<keyword evidence="11" id="KW-1185">Reference proteome</keyword>
<evidence type="ECO:0000256" key="2">
    <source>
        <dbReference type="ARBA" id="ARBA00022771"/>
    </source>
</evidence>
<feature type="region of interest" description="Disordered" evidence="6">
    <location>
        <begin position="87"/>
        <end position="128"/>
    </location>
</feature>
<dbReference type="GO" id="GO:0005634">
    <property type="term" value="C:nucleus"/>
    <property type="evidence" value="ECO:0007669"/>
    <property type="project" value="UniProtKB-ARBA"/>
</dbReference>
<dbReference type="Gene3D" id="4.10.1240.50">
    <property type="match status" value="1"/>
</dbReference>
<evidence type="ECO:0000313" key="11">
    <source>
        <dbReference type="Proteomes" id="UP001626550"/>
    </source>
</evidence>
<evidence type="ECO:0000259" key="8">
    <source>
        <dbReference type="PROSITE" id="PS51038"/>
    </source>
</evidence>
<protein>
    <submittedName>
        <fullName evidence="10">ELM2 domain</fullName>
    </submittedName>
</protein>
<evidence type="ECO:0000256" key="1">
    <source>
        <dbReference type="ARBA" id="ARBA00022723"/>
    </source>
</evidence>
<dbReference type="PANTHER" id="PTHR10865">
    <property type="entry name" value="METASTASIS-ASSOCIATED PROTEIN AND MESODERM INDUCTION EARLY RESPONSE PROTEIN"/>
    <property type="match status" value="1"/>
</dbReference>
<organism evidence="10 11">
    <name type="scientific">Cichlidogyrus casuarinus</name>
    <dbReference type="NCBI Taxonomy" id="1844966"/>
    <lineage>
        <taxon>Eukaryota</taxon>
        <taxon>Metazoa</taxon>
        <taxon>Spiralia</taxon>
        <taxon>Lophotrochozoa</taxon>
        <taxon>Platyhelminthes</taxon>
        <taxon>Monogenea</taxon>
        <taxon>Monopisthocotylea</taxon>
        <taxon>Dactylogyridea</taxon>
        <taxon>Ancyrocephalidae</taxon>
        <taxon>Cichlidogyrus</taxon>
    </lineage>
</organism>
<keyword evidence="3" id="KW-0862">Zinc</keyword>
<keyword evidence="2" id="KW-0863">Zinc-finger</keyword>
<evidence type="ECO:0000256" key="6">
    <source>
        <dbReference type="SAM" id="MobiDB-lite"/>
    </source>
</evidence>
<evidence type="ECO:0000259" key="9">
    <source>
        <dbReference type="PROSITE" id="PS51156"/>
    </source>
</evidence>
<accession>A0ABD2QI03</accession>
<evidence type="ECO:0000256" key="5">
    <source>
        <dbReference type="ARBA" id="ARBA00023242"/>
    </source>
</evidence>
<evidence type="ECO:0000313" key="10">
    <source>
        <dbReference type="EMBL" id="KAL3319171.1"/>
    </source>
</evidence>
<dbReference type="EMBL" id="JBJKFK010000164">
    <property type="protein sequence ID" value="KAL3319171.1"/>
    <property type="molecule type" value="Genomic_DNA"/>
</dbReference>
<keyword evidence="5" id="KW-0539">Nucleus</keyword>
<gene>
    <name evidence="10" type="ORF">Ciccas_002161</name>
</gene>
<evidence type="ECO:0000256" key="7">
    <source>
        <dbReference type="SAM" id="Phobius"/>
    </source>
</evidence>
<dbReference type="InterPro" id="IPR000949">
    <property type="entry name" value="ELM2_dom"/>
</dbReference>
<dbReference type="Gene3D" id="2.30.30.490">
    <property type="match status" value="1"/>
</dbReference>
<name>A0ABD2QI03_9PLAT</name>
<dbReference type="PROSITE" id="PS51156">
    <property type="entry name" value="ELM2"/>
    <property type="match status" value="1"/>
</dbReference>
<dbReference type="InterPro" id="IPR001025">
    <property type="entry name" value="BAH_dom"/>
</dbReference>
<reference evidence="10 11" key="1">
    <citation type="submission" date="2024-11" db="EMBL/GenBank/DDBJ databases">
        <title>Adaptive evolution of stress response genes in parasites aligns with host niche diversity.</title>
        <authorList>
            <person name="Hahn C."/>
            <person name="Resl P."/>
        </authorList>
    </citation>
    <scope>NUCLEOTIDE SEQUENCE [LARGE SCALE GENOMIC DNA]</scope>
    <source>
        <strain evidence="10">EGGRZ-B1_66</strain>
        <tissue evidence="10">Body</tissue>
    </source>
</reference>
<dbReference type="AlphaFoldDB" id="A0ABD2QI03"/>
<dbReference type="SMART" id="SM00439">
    <property type="entry name" value="BAH"/>
    <property type="match status" value="1"/>
</dbReference>
<dbReference type="Proteomes" id="UP001626550">
    <property type="component" value="Unassembled WGS sequence"/>
</dbReference>
<dbReference type="PROSITE" id="PS51038">
    <property type="entry name" value="BAH"/>
    <property type="match status" value="1"/>
</dbReference>
<sequence length="367" mass="42177">MATSTNNNMYRVGGKLQILISLLFIFQLIYLLIRHFQTDYVYFEVSASTPYQVRRIEELNKAPSGDVEAKVACFFRRRDLTNTLLHQAAQDSPEAKNSDSATSSPPPKANSNETNSENGNAKKASLSQIQKHHLKHRELFLSRQVEVLPAKHIRGKCSVTLYNNVEPLSNYLGREDAFYYKLIYDPIQKTLQEDRGTLRIGLEYQCPIQPLLKDLCDPRMSQKWEQLSWNPISTHSDFEMFLTLCRSVGTYARAYDPITLLSSKGGSPQALNLMTAVASANRDMTLQLAHDLLHEANYDLKKAMHLLTPEGRPLMCKDQLDVWSPNEIQLFEEALDKYSKVFTDIHHEYLPWKEHQVGNTRLFFDNF</sequence>
<feature type="domain" description="BAH" evidence="8">
    <location>
        <begin position="33"/>
        <end position="195"/>
    </location>
</feature>
<feature type="compositionally biased region" description="Polar residues" evidence="6">
    <location>
        <begin position="98"/>
        <end position="128"/>
    </location>
</feature>
<evidence type="ECO:0000256" key="4">
    <source>
        <dbReference type="ARBA" id="ARBA00023125"/>
    </source>
</evidence>
<dbReference type="InterPro" id="IPR043151">
    <property type="entry name" value="BAH_sf"/>
</dbReference>
<dbReference type="InterPro" id="IPR040138">
    <property type="entry name" value="MIER/MTA"/>
</dbReference>
<keyword evidence="7" id="KW-1133">Transmembrane helix</keyword>
<keyword evidence="7" id="KW-0472">Membrane</keyword>
<feature type="domain" description="ELM2" evidence="9">
    <location>
        <begin position="196"/>
        <end position="311"/>
    </location>
</feature>
<evidence type="ECO:0000256" key="3">
    <source>
        <dbReference type="ARBA" id="ARBA00022833"/>
    </source>
</evidence>
<dbReference type="CDD" id="cd04709">
    <property type="entry name" value="BAH_MTA"/>
    <property type="match status" value="1"/>
</dbReference>
<dbReference type="GO" id="GO:0003677">
    <property type="term" value="F:DNA binding"/>
    <property type="evidence" value="ECO:0007669"/>
    <property type="project" value="UniProtKB-KW"/>
</dbReference>
<dbReference type="FunFam" id="1.10.10.60:FF:000012">
    <property type="entry name" value="Metastasis-associated 1 family, member 3"/>
    <property type="match status" value="1"/>
</dbReference>
<dbReference type="PANTHER" id="PTHR10865:SF29">
    <property type="entry name" value="METASTASIS ASSOCIATED 1-LIKE, ISOFORM D"/>
    <property type="match status" value="1"/>
</dbReference>
<keyword evidence="1" id="KW-0479">Metal-binding</keyword>
<comment type="caution">
    <text evidence="10">The sequence shown here is derived from an EMBL/GenBank/DDBJ whole genome shotgun (WGS) entry which is preliminary data.</text>
</comment>
<keyword evidence="4" id="KW-0238">DNA-binding</keyword>
<dbReference type="Gene3D" id="1.10.10.60">
    <property type="entry name" value="Homeodomain-like"/>
    <property type="match status" value="1"/>
</dbReference>
<feature type="transmembrane region" description="Helical" evidence="7">
    <location>
        <begin position="12"/>
        <end position="33"/>
    </location>
</feature>
<dbReference type="Pfam" id="PF01426">
    <property type="entry name" value="BAH"/>
    <property type="match status" value="1"/>
</dbReference>
<proteinExistence type="predicted"/>
<keyword evidence="7" id="KW-0812">Transmembrane</keyword>
<dbReference type="GO" id="GO:0008270">
    <property type="term" value="F:zinc ion binding"/>
    <property type="evidence" value="ECO:0007669"/>
    <property type="project" value="UniProtKB-KW"/>
</dbReference>